<dbReference type="Pfam" id="PF00480">
    <property type="entry name" value="ROK"/>
    <property type="match status" value="1"/>
</dbReference>
<dbReference type="Gene3D" id="3.30.420.40">
    <property type="match status" value="2"/>
</dbReference>
<dbReference type="EMBL" id="QVMU01000004">
    <property type="protein sequence ID" value="RJX72881.1"/>
    <property type="molecule type" value="Genomic_DNA"/>
</dbReference>
<dbReference type="InterPro" id="IPR043129">
    <property type="entry name" value="ATPase_NBD"/>
</dbReference>
<comment type="caution">
    <text evidence="2">The sequence shown here is derived from an EMBL/GenBank/DDBJ whole genome shotgun (WGS) entry which is preliminary data.</text>
</comment>
<keyword evidence="3" id="KW-1185">Reference proteome</keyword>
<dbReference type="GO" id="GO:0004396">
    <property type="term" value="F:hexokinase activity"/>
    <property type="evidence" value="ECO:0007669"/>
    <property type="project" value="TreeGrafter"/>
</dbReference>
<accession>A0A3A6R8N5</accession>
<evidence type="ECO:0000313" key="2">
    <source>
        <dbReference type="EMBL" id="RJX72881.1"/>
    </source>
</evidence>
<protein>
    <submittedName>
        <fullName evidence="2">ROK family protein</fullName>
    </submittedName>
</protein>
<dbReference type="PANTHER" id="PTHR18964">
    <property type="entry name" value="ROK (REPRESSOR, ORF, KINASE) FAMILY"/>
    <property type="match status" value="1"/>
</dbReference>
<proteinExistence type="predicted"/>
<dbReference type="SUPFAM" id="SSF53067">
    <property type="entry name" value="Actin-like ATPase domain"/>
    <property type="match status" value="1"/>
</dbReference>
<dbReference type="InterPro" id="IPR049874">
    <property type="entry name" value="ROK_cs"/>
</dbReference>
<evidence type="ECO:0000256" key="1">
    <source>
        <dbReference type="ARBA" id="ARBA00023277"/>
    </source>
</evidence>
<keyword evidence="1" id="KW-0119">Carbohydrate metabolism</keyword>
<gene>
    <name evidence="2" type="ORF">DZ860_06895</name>
</gene>
<dbReference type="InterPro" id="IPR000600">
    <property type="entry name" value="ROK"/>
</dbReference>
<name>A0A3A6R8N5_9VIBR</name>
<dbReference type="Proteomes" id="UP000273252">
    <property type="component" value="Unassembled WGS sequence"/>
</dbReference>
<dbReference type="OrthoDB" id="9810372at2"/>
<dbReference type="PROSITE" id="PS01125">
    <property type="entry name" value="ROK"/>
    <property type="match status" value="1"/>
</dbReference>
<evidence type="ECO:0000313" key="3">
    <source>
        <dbReference type="Proteomes" id="UP000273252"/>
    </source>
</evidence>
<dbReference type="RefSeq" id="WP_120030205.1">
    <property type="nucleotide sequence ID" value="NZ_QVMU01000004.1"/>
</dbReference>
<sequence>MKNHFWGVDLGGTKIECAVIDDQMNVLVRERVATEREKGYEHILQRIKLVVEMCADKMGYFPKLIGFGTPGSLDPQTGVMKNCNSTQLNDKPLKTDLEQSLNINAILTNDANCLALSESVMGAVANLGYTPEVVFAVIMGTGCGAGIVINGKVINGHHGIAGEWGHNVLEENGIPCYCGKRGCVETIISGTGVERYHNETHGQSLSLKEIVTLARNGNEQSKNSLNHLIDSFAKAISPIINIIDPDVIIIGGGVGNIDELYELSAKKIEKQIFNHQFNAKIIKPELGDSSGVFGAALLCK</sequence>
<dbReference type="PANTHER" id="PTHR18964:SF174">
    <property type="entry name" value="D-ALLOSE KINASE-RELATED"/>
    <property type="match status" value="1"/>
</dbReference>
<organism evidence="2 3">
    <name type="scientific">Vibrio sinensis</name>
    <dbReference type="NCBI Taxonomy" id="2302434"/>
    <lineage>
        <taxon>Bacteria</taxon>
        <taxon>Pseudomonadati</taxon>
        <taxon>Pseudomonadota</taxon>
        <taxon>Gammaproteobacteria</taxon>
        <taxon>Vibrionales</taxon>
        <taxon>Vibrionaceae</taxon>
        <taxon>Vibrio</taxon>
    </lineage>
</organism>
<dbReference type="AlphaFoldDB" id="A0A3A6R8N5"/>
<reference evidence="2 3" key="1">
    <citation type="submission" date="2018-08" db="EMBL/GenBank/DDBJ databases">
        <title>Vibrio isolated from the Eastern China Marginal Seas.</title>
        <authorList>
            <person name="Li Y."/>
        </authorList>
    </citation>
    <scope>NUCLEOTIDE SEQUENCE [LARGE SCALE GENOMIC DNA]</scope>
    <source>
        <strain evidence="2 3">BEI233</strain>
    </source>
</reference>